<name>A0ABU3K9T8_9BACT</name>
<organism evidence="5 6">
    <name type="scientific">Candidatus Nitronereus thalassa</name>
    <dbReference type="NCBI Taxonomy" id="3020898"/>
    <lineage>
        <taxon>Bacteria</taxon>
        <taxon>Pseudomonadati</taxon>
        <taxon>Nitrospirota</taxon>
        <taxon>Nitrospiria</taxon>
        <taxon>Nitrospirales</taxon>
        <taxon>Nitrospiraceae</taxon>
        <taxon>Candidatus Nitronereus</taxon>
    </lineage>
</organism>
<dbReference type="PANTHER" id="PTHR34383:SF3">
    <property type="entry name" value="POLYPHOSPHATE:AMP PHOSPHOTRANSFERASE"/>
    <property type="match status" value="1"/>
</dbReference>
<keyword evidence="6" id="KW-1185">Reference proteome</keyword>
<comment type="similarity">
    <text evidence="1">Belongs to the polyphosphate kinase 2 (PPK2) family. Class I subfamily.</text>
</comment>
<feature type="domain" description="Polyphosphate kinase-2-related" evidence="4">
    <location>
        <begin position="38"/>
        <end position="263"/>
    </location>
</feature>
<dbReference type="Pfam" id="PF03976">
    <property type="entry name" value="PPK2"/>
    <property type="match status" value="1"/>
</dbReference>
<gene>
    <name evidence="5" type="ORF">PPG34_12420</name>
</gene>
<dbReference type="PIRSF" id="PIRSF028756">
    <property type="entry name" value="PPK2_prd"/>
    <property type="match status" value="1"/>
</dbReference>
<dbReference type="EMBL" id="JAQOUE010000001">
    <property type="protein sequence ID" value="MDT7043156.1"/>
    <property type="molecule type" value="Genomic_DNA"/>
</dbReference>
<dbReference type="InterPro" id="IPR022300">
    <property type="entry name" value="PPK2-rel_1"/>
</dbReference>
<proteinExistence type="inferred from homology"/>
<dbReference type="GO" id="GO:0016301">
    <property type="term" value="F:kinase activity"/>
    <property type="evidence" value="ECO:0007669"/>
    <property type="project" value="UniProtKB-KW"/>
</dbReference>
<dbReference type="InterPro" id="IPR027417">
    <property type="entry name" value="P-loop_NTPase"/>
</dbReference>
<evidence type="ECO:0000259" key="4">
    <source>
        <dbReference type="Pfam" id="PF03976"/>
    </source>
</evidence>
<evidence type="ECO:0000256" key="1">
    <source>
        <dbReference type="ARBA" id="ARBA00009924"/>
    </source>
</evidence>
<keyword evidence="3 5" id="KW-0418">Kinase</keyword>
<dbReference type="NCBIfam" id="TIGR03709">
    <property type="entry name" value="PPK2_rel_1"/>
    <property type="match status" value="1"/>
</dbReference>
<dbReference type="InterPro" id="IPR022488">
    <property type="entry name" value="PPK2-related"/>
</dbReference>
<accession>A0ABU3K9T8</accession>
<keyword evidence="2" id="KW-0808">Transferase</keyword>
<evidence type="ECO:0000256" key="2">
    <source>
        <dbReference type="ARBA" id="ARBA00022679"/>
    </source>
</evidence>
<sequence>MFETRSHPFLVPYTGTFTVKDARTIPLVGAPGRKACMVQLQKLVKELDDVQRMLYANGQYSLLLIFQAMDAAGKDSTIRAVMNGIDPSGCQVFSFKAPSTLERAHDFLWRTTIRLPERGKIGIFNRSYYEEVLVVRVHSQYLEMQSLPNHIDLERLWEDRHESILDHEKHLARNGTIILKFWLNVSKAEQKKRFLSRLSHPQKHWKFAQADVDERQLWGKYMRAYEDCLNATSRPWAPWYAIPADDKPYMRLCVAQIIVDTLKSLGLEYPKVGIKEKAQFSRMKKKLEKGG</sequence>
<dbReference type="InterPro" id="IPR016898">
    <property type="entry name" value="Polyphosphate_phosphotransfera"/>
</dbReference>
<dbReference type="RefSeq" id="WP_313833659.1">
    <property type="nucleotide sequence ID" value="NZ_JAQOUE010000001.1"/>
</dbReference>
<evidence type="ECO:0000313" key="6">
    <source>
        <dbReference type="Proteomes" id="UP001250932"/>
    </source>
</evidence>
<dbReference type="PANTHER" id="PTHR34383">
    <property type="entry name" value="POLYPHOSPHATE:AMP PHOSPHOTRANSFERASE-RELATED"/>
    <property type="match status" value="1"/>
</dbReference>
<protein>
    <submittedName>
        <fullName evidence="5">Polyphosphate kinase 2 family protein</fullName>
    </submittedName>
</protein>
<dbReference type="SUPFAM" id="SSF52540">
    <property type="entry name" value="P-loop containing nucleoside triphosphate hydrolases"/>
    <property type="match status" value="1"/>
</dbReference>
<evidence type="ECO:0000313" key="5">
    <source>
        <dbReference type="EMBL" id="MDT7043156.1"/>
    </source>
</evidence>
<comment type="caution">
    <text evidence="5">The sequence shown here is derived from an EMBL/GenBank/DDBJ whole genome shotgun (WGS) entry which is preliminary data.</text>
</comment>
<dbReference type="Proteomes" id="UP001250932">
    <property type="component" value="Unassembled WGS sequence"/>
</dbReference>
<reference evidence="5 6" key="1">
    <citation type="journal article" date="2023" name="ISME J.">
        <title>Cultivation and genomic characterization of novel and ubiquitous marine nitrite-oxidizing bacteria from the Nitrospirales.</title>
        <authorList>
            <person name="Mueller A.J."/>
            <person name="Daebeler A."/>
            <person name="Herbold C.W."/>
            <person name="Kirkegaard R.H."/>
            <person name="Daims H."/>
        </authorList>
    </citation>
    <scope>NUCLEOTIDE SEQUENCE [LARGE SCALE GENOMIC DNA]</scope>
    <source>
        <strain evidence="5 6">EB</strain>
    </source>
</reference>
<evidence type="ECO:0000256" key="3">
    <source>
        <dbReference type="ARBA" id="ARBA00022777"/>
    </source>
</evidence>
<dbReference type="Gene3D" id="3.40.50.300">
    <property type="entry name" value="P-loop containing nucleotide triphosphate hydrolases"/>
    <property type="match status" value="1"/>
</dbReference>